<dbReference type="Proteomes" id="UP000053904">
    <property type="component" value="Unassembled WGS sequence"/>
</dbReference>
<dbReference type="PANTHER" id="PTHR43022:SF1">
    <property type="entry name" value="PROTEIN SMF"/>
    <property type="match status" value="1"/>
</dbReference>
<dbReference type="GO" id="GO:0016853">
    <property type="term" value="F:isomerase activity"/>
    <property type="evidence" value="ECO:0007669"/>
    <property type="project" value="UniProtKB-KW"/>
</dbReference>
<dbReference type="SUPFAM" id="SSF102405">
    <property type="entry name" value="MCP/YpsA-like"/>
    <property type="match status" value="1"/>
</dbReference>
<dbReference type="NCBIfam" id="TIGR00732">
    <property type="entry name" value="dprA"/>
    <property type="match status" value="1"/>
</dbReference>
<dbReference type="Pfam" id="PF02481">
    <property type="entry name" value="DNA_processg_A"/>
    <property type="match status" value="1"/>
</dbReference>
<dbReference type="EMBL" id="LGGO01000053">
    <property type="protein sequence ID" value="KUK77233.1"/>
    <property type="molecule type" value="Genomic_DNA"/>
</dbReference>
<evidence type="ECO:0000313" key="3">
    <source>
        <dbReference type="EMBL" id="KUK77233.1"/>
    </source>
</evidence>
<evidence type="ECO:0000313" key="4">
    <source>
        <dbReference type="Proteomes" id="UP000053904"/>
    </source>
</evidence>
<gene>
    <name evidence="3" type="ORF">XD93_0464</name>
</gene>
<evidence type="ECO:0000259" key="2">
    <source>
        <dbReference type="Pfam" id="PF02481"/>
    </source>
</evidence>
<comment type="caution">
    <text evidence="3">The sequence shown here is derived from an EMBL/GenBank/DDBJ whole genome shotgun (WGS) entry which is preliminary data.</text>
</comment>
<reference evidence="4" key="1">
    <citation type="journal article" date="2015" name="MBio">
        <title>Genome-Resolved Metagenomic Analysis Reveals Roles for Candidate Phyla and Other Microbial Community Members in Biogeochemical Transformations in Oil Reservoirs.</title>
        <authorList>
            <person name="Hu P."/>
            <person name="Tom L."/>
            <person name="Singh A."/>
            <person name="Thomas B.C."/>
            <person name="Baker B.J."/>
            <person name="Piceno Y.M."/>
            <person name="Andersen G.L."/>
            <person name="Banfield J.F."/>
        </authorList>
    </citation>
    <scope>NUCLEOTIDE SEQUENCE [LARGE SCALE GENOMIC DNA]</scope>
</reference>
<name>A0A101HIE4_9BACT</name>
<dbReference type="InterPro" id="IPR003488">
    <property type="entry name" value="DprA"/>
</dbReference>
<evidence type="ECO:0000256" key="1">
    <source>
        <dbReference type="ARBA" id="ARBA00006525"/>
    </source>
</evidence>
<keyword evidence="3" id="KW-0413">Isomerase</keyword>
<protein>
    <submittedName>
        <fullName evidence="3">Topoisomerase</fullName>
    </submittedName>
</protein>
<proteinExistence type="inferred from homology"/>
<sequence length="266" mass="29563">MKFNKYQVALRLTQEGVGRKKILGELYNQSFINYTQEALRYRESLYNNKVGVISCSEGEYPKYLKEISDYPLVLFTKGDKSLLKKPMITIVGTRDMSKYGKWAVGYILRPLIGKEIVVVSGLANGVDGEVHKKCLEYGIPTVAVVAGGIDKGYPRSNQDIYDEICNRGLVISEFPPGREIVKGMFPMRNRILAGLSSATVVIESDLSGGSLITLELALDYGRDIFCIPCNIDKYSLQGCNMAIGEGAIPLYSNQQLLKYCQNLDIS</sequence>
<dbReference type="PANTHER" id="PTHR43022">
    <property type="entry name" value="PROTEIN SMF"/>
    <property type="match status" value="1"/>
</dbReference>
<dbReference type="AlphaFoldDB" id="A0A101HIE4"/>
<feature type="domain" description="Smf/DprA SLOG" evidence="2">
    <location>
        <begin position="52"/>
        <end position="259"/>
    </location>
</feature>
<accession>A0A101HIE4</accession>
<comment type="similarity">
    <text evidence="1">Belongs to the DprA/Smf family.</text>
</comment>
<dbReference type="InterPro" id="IPR057666">
    <property type="entry name" value="DrpA_SLOG"/>
</dbReference>
<dbReference type="PATRIC" id="fig|1641389.3.peg.543"/>
<dbReference type="GO" id="GO:0009294">
    <property type="term" value="P:DNA-mediated transformation"/>
    <property type="evidence" value="ECO:0007669"/>
    <property type="project" value="InterPro"/>
</dbReference>
<organism evidence="3 4">
    <name type="scientific">candidate division WS6 bacterium 34_10</name>
    <dbReference type="NCBI Taxonomy" id="1641389"/>
    <lineage>
        <taxon>Bacteria</taxon>
        <taxon>Candidatus Dojkabacteria</taxon>
    </lineage>
</organism>
<dbReference type="Gene3D" id="3.40.50.450">
    <property type="match status" value="1"/>
</dbReference>